<dbReference type="HAMAP" id="MF_00984">
    <property type="entry name" value="SSB"/>
    <property type="match status" value="1"/>
</dbReference>
<reference evidence="6" key="1">
    <citation type="submission" date="2018-06" db="EMBL/GenBank/DDBJ databases">
        <title>Complete genome sequences of Mycoplasma anatis, M. anseris and M. cloacale type strains.</title>
        <authorList>
            <person name="Grozner D."/>
            <person name="Forro B."/>
            <person name="Sulyok K.M."/>
            <person name="Marton S."/>
            <person name="Kreizinger Z."/>
            <person name="Banyai K."/>
            <person name="Gyuranecz M."/>
        </authorList>
    </citation>
    <scope>NUCLEOTIDE SEQUENCE [LARGE SCALE GENOMIC DNA]</scope>
    <source>
        <strain evidence="6">ATCC 49234</strain>
    </source>
</reference>
<dbReference type="KEGG" id="mane:DP065_01610"/>
<dbReference type="NCBIfam" id="TIGR00621">
    <property type="entry name" value="ssb"/>
    <property type="match status" value="1"/>
</dbReference>
<dbReference type="PROSITE" id="PS50935">
    <property type="entry name" value="SSB"/>
    <property type="match status" value="1"/>
</dbReference>
<gene>
    <name evidence="5" type="ORF">DP065_01610</name>
</gene>
<keyword evidence="6" id="KW-1185">Reference proteome</keyword>
<dbReference type="Proteomes" id="UP000250218">
    <property type="component" value="Chromosome"/>
</dbReference>
<dbReference type="PANTHER" id="PTHR10302">
    <property type="entry name" value="SINGLE-STRANDED DNA-BINDING PROTEIN"/>
    <property type="match status" value="1"/>
</dbReference>
<dbReference type="InterPro" id="IPR011344">
    <property type="entry name" value="ssDNA-bd"/>
</dbReference>
<dbReference type="CDD" id="cd04496">
    <property type="entry name" value="SSB_OBF"/>
    <property type="match status" value="1"/>
</dbReference>
<evidence type="ECO:0000256" key="3">
    <source>
        <dbReference type="PIRNR" id="PIRNR002070"/>
    </source>
</evidence>
<evidence type="ECO:0000313" key="5">
    <source>
        <dbReference type="EMBL" id="AWX69448.1"/>
    </source>
</evidence>
<name>A0A2Z4ND06_9BACT</name>
<keyword evidence="1 2" id="KW-0238">DNA-binding</keyword>
<protein>
    <recommendedName>
        <fullName evidence="2 3">Single-stranded DNA-binding protein</fullName>
        <shortName evidence="2">SSB</shortName>
    </recommendedName>
</protein>
<feature type="region of interest" description="Disordered" evidence="4">
    <location>
        <begin position="113"/>
        <end position="133"/>
    </location>
</feature>
<dbReference type="GO" id="GO:0003697">
    <property type="term" value="F:single-stranded DNA binding"/>
    <property type="evidence" value="ECO:0007669"/>
    <property type="project" value="UniProtKB-UniRule"/>
</dbReference>
<dbReference type="Gene3D" id="2.40.50.140">
    <property type="entry name" value="Nucleic acid-binding proteins"/>
    <property type="match status" value="1"/>
</dbReference>
<sequence>MNKVIIVGRLSATPYQGFTNSNIEYSRFTVATRRTYNTANNEPITDFIPCVAWRQNAEFINKYLDKGSLVSIEGFVQSSRVTIADGSNINSFAISVDRIESLETKAMSENRRKNVQEFEIPSNTSHKEESNEIHDIDENIDSDFLDLEF</sequence>
<dbReference type="RefSeq" id="WP_033178493.1">
    <property type="nucleotide sequence ID" value="NZ_CP030140.1"/>
</dbReference>
<dbReference type="InterPro" id="IPR000424">
    <property type="entry name" value="Primosome_PriB/ssb"/>
</dbReference>
<dbReference type="PIRSF" id="PIRSF002070">
    <property type="entry name" value="SSB"/>
    <property type="match status" value="1"/>
</dbReference>
<dbReference type="GO" id="GO:0006260">
    <property type="term" value="P:DNA replication"/>
    <property type="evidence" value="ECO:0007669"/>
    <property type="project" value="InterPro"/>
</dbReference>
<accession>A0A2Z4ND06</accession>
<evidence type="ECO:0000256" key="1">
    <source>
        <dbReference type="ARBA" id="ARBA00023125"/>
    </source>
</evidence>
<dbReference type="Pfam" id="PF00436">
    <property type="entry name" value="SSB"/>
    <property type="match status" value="1"/>
</dbReference>
<dbReference type="AlphaFoldDB" id="A0A2Z4ND06"/>
<dbReference type="GO" id="GO:0009295">
    <property type="term" value="C:nucleoid"/>
    <property type="evidence" value="ECO:0007669"/>
    <property type="project" value="TreeGrafter"/>
</dbReference>
<organism evidence="5 6">
    <name type="scientific">[Mycoplasma] anseris</name>
    <dbReference type="NCBI Taxonomy" id="92400"/>
    <lineage>
        <taxon>Bacteria</taxon>
        <taxon>Bacillati</taxon>
        <taxon>Mycoplasmatota</taxon>
        <taxon>Mycoplasmoidales</taxon>
        <taxon>Metamycoplasmataceae</taxon>
        <taxon>Metamycoplasma</taxon>
    </lineage>
</organism>
<evidence type="ECO:0000256" key="2">
    <source>
        <dbReference type="HAMAP-Rule" id="MF_00984"/>
    </source>
</evidence>
<dbReference type="SUPFAM" id="SSF50249">
    <property type="entry name" value="Nucleic acid-binding proteins"/>
    <property type="match status" value="1"/>
</dbReference>
<comment type="subunit">
    <text evidence="2">Homotetramer.</text>
</comment>
<proteinExistence type="inferred from homology"/>
<dbReference type="EMBL" id="CP030140">
    <property type="protein sequence ID" value="AWX69448.1"/>
    <property type="molecule type" value="Genomic_DNA"/>
</dbReference>
<evidence type="ECO:0000313" key="6">
    <source>
        <dbReference type="Proteomes" id="UP000250218"/>
    </source>
</evidence>
<comment type="caution">
    <text evidence="2">Lacks conserved residue(s) required for the propagation of feature annotation.</text>
</comment>
<dbReference type="PANTHER" id="PTHR10302:SF27">
    <property type="entry name" value="SINGLE-STRANDED DNA-BINDING PROTEIN"/>
    <property type="match status" value="1"/>
</dbReference>
<dbReference type="InterPro" id="IPR012340">
    <property type="entry name" value="NA-bd_OB-fold"/>
</dbReference>
<evidence type="ECO:0000256" key="4">
    <source>
        <dbReference type="SAM" id="MobiDB-lite"/>
    </source>
</evidence>